<evidence type="ECO:0000313" key="1">
    <source>
        <dbReference type="EMBL" id="HEC78706.1"/>
    </source>
</evidence>
<dbReference type="PANTHER" id="PTHR34374:SF1">
    <property type="entry name" value="LARGE RIBOSOMAL RNA SUBUNIT ACCUMULATION PROTEIN YCED HOMOLOG 1, CHLOROPLASTIC"/>
    <property type="match status" value="1"/>
</dbReference>
<dbReference type="Proteomes" id="UP000885826">
    <property type="component" value="Unassembled WGS sequence"/>
</dbReference>
<sequence length="189" mass="20993">MAASRFLVPVKTIEDATFFEFIDIKAKELNLEAYPVKKFHRISADVRINNSASGLVVRFNVQFSAAFICVRCLGGFTRDFKADLLLSYVQGTDPYLNVEKVNLKKTDIDKVYYTGNHIDLGIGIREAIILSIPIAPLCKKDCAGLCPVCGKNRNKSACKCKVESVGLFTPVTDKKAVRKKVKQRQGGTR</sequence>
<dbReference type="PANTHER" id="PTHR34374">
    <property type="entry name" value="LARGE RIBOSOMAL RNA SUBUNIT ACCUMULATION PROTEIN YCED HOMOLOG 1, CHLOROPLASTIC"/>
    <property type="match status" value="1"/>
</dbReference>
<dbReference type="EMBL" id="DRIG01000064">
    <property type="protein sequence ID" value="HEC78706.1"/>
    <property type="molecule type" value="Genomic_DNA"/>
</dbReference>
<protein>
    <submittedName>
        <fullName evidence="1">DUF177 domain-containing protein</fullName>
    </submittedName>
</protein>
<gene>
    <name evidence="1" type="ORF">ENI34_06145</name>
</gene>
<name>A0A9C9EMY7_UNCW3</name>
<reference evidence="1" key="1">
    <citation type="journal article" date="2020" name="mSystems">
        <title>Genome- and Community-Level Interaction Insights into Carbon Utilization and Element Cycling Functions of Hydrothermarchaeota in Hydrothermal Sediment.</title>
        <authorList>
            <person name="Zhou Z."/>
            <person name="Liu Y."/>
            <person name="Xu W."/>
            <person name="Pan J."/>
            <person name="Luo Z.H."/>
            <person name="Li M."/>
        </authorList>
    </citation>
    <scope>NUCLEOTIDE SEQUENCE</scope>
    <source>
        <strain evidence="1">HyVt-388</strain>
    </source>
</reference>
<accession>A0A9C9EMY7</accession>
<organism evidence="1 2">
    <name type="scientific">candidate division WOR-3 bacterium</name>
    <dbReference type="NCBI Taxonomy" id="2052148"/>
    <lineage>
        <taxon>Bacteria</taxon>
        <taxon>Bacteria division WOR-3</taxon>
    </lineage>
</organism>
<proteinExistence type="predicted"/>
<comment type="caution">
    <text evidence="1">The sequence shown here is derived from an EMBL/GenBank/DDBJ whole genome shotgun (WGS) entry which is preliminary data.</text>
</comment>
<dbReference type="Pfam" id="PF02620">
    <property type="entry name" value="YceD"/>
    <property type="match status" value="1"/>
</dbReference>
<dbReference type="InterPro" id="IPR003772">
    <property type="entry name" value="YceD"/>
</dbReference>
<dbReference type="AlphaFoldDB" id="A0A9C9EMY7"/>
<evidence type="ECO:0000313" key="2">
    <source>
        <dbReference type="Proteomes" id="UP000885826"/>
    </source>
</evidence>